<sequence length="116" mass="12463">MFDDVTNVALRSALDGLAMRQRTTADNIANIQTPHFLAGKVQFEDALRQAVSDGDTAEVGGATGSIARSIEPTREDGNNVNLDEETLTAQKTQMSYSLMLRAVDDQFGVLKTSISG</sequence>
<dbReference type="AlphaFoldDB" id="A0A4Q7NVV9"/>
<comment type="subcellular location">
    <subcellularLocation>
        <location evidence="1 6">Bacterial flagellum basal body</location>
    </subcellularLocation>
</comment>
<comment type="similarity">
    <text evidence="2 6">Belongs to the flagella basal body rod proteins family.</text>
</comment>
<gene>
    <name evidence="8" type="ORF">EV189_0654</name>
</gene>
<keyword evidence="8" id="KW-0282">Flagellum</keyword>
<keyword evidence="8" id="KW-0966">Cell projection</keyword>
<dbReference type="RefSeq" id="WP_130491490.1">
    <property type="nucleotide sequence ID" value="NZ_SGXD01000001.1"/>
</dbReference>
<reference evidence="8 9" key="1">
    <citation type="submission" date="2019-02" db="EMBL/GenBank/DDBJ databases">
        <title>Genomic Encyclopedia of Type Strains, Phase IV (KMG-IV): sequencing the most valuable type-strain genomes for metagenomic binning, comparative biology and taxonomic classification.</title>
        <authorList>
            <person name="Goeker M."/>
        </authorList>
    </citation>
    <scope>NUCLEOTIDE SEQUENCE [LARGE SCALE GENOMIC DNA]</scope>
    <source>
        <strain evidence="8 9">DSM 45622</strain>
    </source>
</reference>
<keyword evidence="4 6" id="KW-0975">Bacterial flagellum</keyword>
<evidence type="ECO:0000256" key="5">
    <source>
        <dbReference type="ARBA" id="ARBA00024934"/>
    </source>
</evidence>
<dbReference type="InterPro" id="IPR006300">
    <property type="entry name" value="FlgB"/>
</dbReference>
<evidence type="ECO:0000256" key="2">
    <source>
        <dbReference type="ARBA" id="ARBA00009677"/>
    </source>
</evidence>
<evidence type="ECO:0000313" key="8">
    <source>
        <dbReference type="EMBL" id="RZS91413.1"/>
    </source>
</evidence>
<dbReference type="GO" id="GO:0071973">
    <property type="term" value="P:bacterial-type flagellum-dependent cell motility"/>
    <property type="evidence" value="ECO:0007669"/>
    <property type="project" value="InterPro"/>
</dbReference>
<dbReference type="EMBL" id="SGXD01000001">
    <property type="protein sequence ID" value="RZS91413.1"/>
    <property type="molecule type" value="Genomic_DNA"/>
</dbReference>
<comment type="function">
    <text evidence="5 6">Structural component of flagellum, the bacterial motility apparatus. Part of the rod structure of flagellar basal body.</text>
</comment>
<dbReference type="PIRSF" id="PIRSF002889">
    <property type="entry name" value="Rod_FlgB"/>
    <property type="match status" value="1"/>
</dbReference>
<feature type="region of interest" description="Disordered" evidence="7">
    <location>
        <begin position="54"/>
        <end position="84"/>
    </location>
</feature>
<keyword evidence="9" id="KW-1185">Reference proteome</keyword>
<organism evidence="8 9">
    <name type="scientific">Motilibacter rhizosphaerae</name>
    <dbReference type="NCBI Taxonomy" id="598652"/>
    <lineage>
        <taxon>Bacteria</taxon>
        <taxon>Bacillati</taxon>
        <taxon>Actinomycetota</taxon>
        <taxon>Actinomycetes</taxon>
        <taxon>Motilibacterales</taxon>
        <taxon>Motilibacteraceae</taxon>
        <taxon>Motilibacter</taxon>
    </lineage>
</organism>
<evidence type="ECO:0000256" key="1">
    <source>
        <dbReference type="ARBA" id="ARBA00004117"/>
    </source>
</evidence>
<comment type="subunit">
    <text evidence="6">The basal body constitutes a major portion of the flagellar organelle and consists of a number of rings mounted on a central rod.</text>
</comment>
<evidence type="ECO:0000256" key="3">
    <source>
        <dbReference type="ARBA" id="ARBA00014376"/>
    </source>
</evidence>
<dbReference type="NCBIfam" id="TIGR01396">
    <property type="entry name" value="FlgB"/>
    <property type="match status" value="1"/>
</dbReference>
<dbReference type="Proteomes" id="UP000293638">
    <property type="component" value="Unassembled WGS sequence"/>
</dbReference>
<dbReference type="OrthoDB" id="9788334at2"/>
<protein>
    <recommendedName>
        <fullName evidence="3 6">Flagellar basal body rod protein FlgB</fullName>
    </recommendedName>
</protein>
<evidence type="ECO:0000313" key="9">
    <source>
        <dbReference type="Proteomes" id="UP000293638"/>
    </source>
</evidence>
<name>A0A4Q7NVV9_9ACTN</name>
<evidence type="ECO:0000256" key="7">
    <source>
        <dbReference type="SAM" id="MobiDB-lite"/>
    </source>
</evidence>
<evidence type="ECO:0000256" key="4">
    <source>
        <dbReference type="ARBA" id="ARBA00023143"/>
    </source>
</evidence>
<keyword evidence="8" id="KW-0969">Cilium</keyword>
<proteinExistence type="inferred from homology"/>
<evidence type="ECO:0000256" key="6">
    <source>
        <dbReference type="PIRNR" id="PIRNR002889"/>
    </source>
</evidence>
<accession>A0A4Q7NVV9</accession>
<comment type="caution">
    <text evidence="8">The sequence shown here is derived from an EMBL/GenBank/DDBJ whole genome shotgun (WGS) entry which is preliminary data.</text>
</comment>
<dbReference type="GO" id="GO:0030694">
    <property type="term" value="C:bacterial-type flagellum basal body, rod"/>
    <property type="evidence" value="ECO:0007669"/>
    <property type="project" value="InterPro"/>
</dbReference>